<name>A0A6N8IW00_9BURK</name>
<gene>
    <name evidence="1" type="primary">thiS</name>
    <name evidence="1" type="ORF">GON04_16870</name>
</gene>
<dbReference type="InterPro" id="IPR012675">
    <property type="entry name" value="Beta-grasp_dom_sf"/>
</dbReference>
<dbReference type="Pfam" id="PF02597">
    <property type="entry name" value="ThiS"/>
    <property type="match status" value="1"/>
</dbReference>
<protein>
    <submittedName>
        <fullName evidence="1">Sulfur carrier protein ThiS</fullName>
    </submittedName>
</protein>
<reference evidence="1 2" key="1">
    <citation type="submission" date="2019-12" db="EMBL/GenBank/DDBJ databases">
        <authorList>
            <person name="Huq M.A."/>
        </authorList>
    </citation>
    <scope>NUCLEOTIDE SEQUENCE [LARGE SCALE GENOMIC DNA]</scope>
    <source>
        <strain evidence="1 2">MAH-25</strain>
    </source>
</reference>
<keyword evidence="2" id="KW-1185">Reference proteome</keyword>
<dbReference type="PANTHER" id="PTHR34472">
    <property type="entry name" value="SULFUR CARRIER PROTEIN THIS"/>
    <property type="match status" value="1"/>
</dbReference>
<proteinExistence type="predicted"/>
<dbReference type="Proteomes" id="UP000469385">
    <property type="component" value="Unassembled WGS sequence"/>
</dbReference>
<dbReference type="InterPro" id="IPR003749">
    <property type="entry name" value="ThiS/MoaD-like"/>
</dbReference>
<dbReference type="InterPro" id="IPR010035">
    <property type="entry name" value="Thi_S"/>
</dbReference>
<evidence type="ECO:0000313" key="1">
    <source>
        <dbReference type="EMBL" id="MVQ31134.1"/>
    </source>
</evidence>
<dbReference type="AlphaFoldDB" id="A0A6N8IW00"/>
<dbReference type="NCBIfam" id="TIGR01683">
    <property type="entry name" value="thiS"/>
    <property type="match status" value="1"/>
</dbReference>
<organism evidence="1 2">
    <name type="scientific">Ramlibacter pinisoli</name>
    <dbReference type="NCBI Taxonomy" id="2682844"/>
    <lineage>
        <taxon>Bacteria</taxon>
        <taxon>Pseudomonadati</taxon>
        <taxon>Pseudomonadota</taxon>
        <taxon>Betaproteobacteria</taxon>
        <taxon>Burkholderiales</taxon>
        <taxon>Comamonadaceae</taxon>
        <taxon>Ramlibacter</taxon>
    </lineage>
</organism>
<dbReference type="SUPFAM" id="SSF54285">
    <property type="entry name" value="MoaD/ThiS"/>
    <property type="match status" value="1"/>
</dbReference>
<dbReference type="CDD" id="cd00565">
    <property type="entry name" value="Ubl_ThiS"/>
    <property type="match status" value="1"/>
</dbReference>
<dbReference type="PANTHER" id="PTHR34472:SF1">
    <property type="entry name" value="SULFUR CARRIER PROTEIN THIS"/>
    <property type="match status" value="1"/>
</dbReference>
<dbReference type="InterPro" id="IPR016155">
    <property type="entry name" value="Mopterin_synth/thiamin_S_b"/>
</dbReference>
<dbReference type="Gene3D" id="3.10.20.30">
    <property type="match status" value="1"/>
</dbReference>
<comment type="caution">
    <text evidence="1">The sequence shown here is derived from an EMBL/GenBank/DDBJ whole genome shotgun (WGS) entry which is preliminary data.</text>
</comment>
<sequence length="67" mass="7253">MIAIQLNKDRLELDDGATLATLVTLLDKPPASLATAVNGDFVPRDLRERHPLRDGDVVLTFEPITGG</sequence>
<dbReference type="EMBL" id="WSEL01000009">
    <property type="protein sequence ID" value="MVQ31134.1"/>
    <property type="molecule type" value="Genomic_DNA"/>
</dbReference>
<accession>A0A6N8IW00</accession>
<evidence type="ECO:0000313" key="2">
    <source>
        <dbReference type="Proteomes" id="UP000469385"/>
    </source>
</evidence>
<dbReference type="RefSeq" id="WP_157399223.1">
    <property type="nucleotide sequence ID" value="NZ_WSEL01000009.1"/>
</dbReference>